<dbReference type="CDD" id="cd00090">
    <property type="entry name" value="HTH_ARSR"/>
    <property type="match status" value="1"/>
</dbReference>
<feature type="domain" description="HTH arsR-type" evidence="1">
    <location>
        <begin position="11"/>
        <end position="114"/>
    </location>
</feature>
<dbReference type="EMBL" id="BOMW01000006">
    <property type="protein sequence ID" value="GIF02844.1"/>
    <property type="molecule type" value="Genomic_DNA"/>
</dbReference>
<dbReference type="GO" id="GO:0003700">
    <property type="term" value="F:DNA-binding transcription factor activity"/>
    <property type="evidence" value="ECO:0007669"/>
    <property type="project" value="InterPro"/>
</dbReference>
<accession>A0A919KCD1</accession>
<proteinExistence type="predicted"/>
<dbReference type="RefSeq" id="WP_203676609.1">
    <property type="nucleotide sequence ID" value="NZ_BOMW01000006.1"/>
</dbReference>
<dbReference type="InterPro" id="IPR036388">
    <property type="entry name" value="WH-like_DNA-bd_sf"/>
</dbReference>
<sequence>MTTPEDLDDLDALASLADRVRRQAYRVVADGTGPVGRDEVAEALGIGRTLAAFHLDKLVAAGLLETSYARRSGRTGPGAGRPAKLYRIAAAEHAVSVPPRAYRTAAELLAEALEQAGAEKALYQVARRHGQRAAAGSEVVELLREHGYAPAAGGPDRIELRNCPFHQLAEQFPPVICGMNLALVAGLLTGAGLEEEWTARMDAAPGRCCVAVSKNKTN</sequence>
<dbReference type="SUPFAM" id="SSF46785">
    <property type="entry name" value="Winged helix' DNA-binding domain"/>
    <property type="match status" value="1"/>
</dbReference>
<dbReference type="InterPro" id="IPR011991">
    <property type="entry name" value="ArsR-like_HTH"/>
</dbReference>
<dbReference type="Gene3D" id="1.10.10.10">
    <property type="entry name" value="Winged helix-like DNA-binding domain superfamily/Winged helix DNA-binding domain"/>
    <property type="match status" value="1"/>
</dbReference>
<organism evidence="2 3">
    <name type="scientific">Actinoplanes siamensis</name>
    <dbReference type="NCBI Taxonomy" id="1223317"/>
    <lineage>
        <taxon>Bacteria</taxon>
        <taxon>Bacillati</taxon>
        <taxon>Actinomycetota</taxon>
        <taxon>Actinomycetes</taxon>
        <taxon>Micromonosporales</taxon>
        <taxon>Micromonosporaceae</taxon>
        <taxon>Actinoplanes</taxon>
    </lineage>
</organism>
<evidence type="ECO:0000259" key="1">
    <source>
        <dbReference type="SMART" id="SM00418"/>
    </source>
</evidence>
<dbReference type="InterPro" id="IPR036390">
    <property type="entry name" value="WH_DNA-bd_sf"/>
</dbReference>
<protein>
    <submittedName>
        <fullName evidence="2">ArsR family transcriptional regulator</fullName>
    </submittedName>
</protein>
<evidence type="ECO:0000313" key="3">
    <source>
        <dbReference type="Proteomes" id="UP000629619"/>
    </source>
</evidence>
<dbReference type="Proteomes" id="UP000629619">
    <property type="component" value="Unassembled WGS sequence"/>
</dbReference>
<dbReference type="AlphaFoldDB" id="A0A919KCD1"/>
<comment type="caution">
    <text evidence="2">The sequence shown here is derived from an EMBL/GenBank/DDBJ whole genome shotgun (WGS) entry which is preliminary data.</text>
</comment>
<evidence type="ECO:0000313" key="2">
    <source>
        <dbReference type="EMBL" id="GIF02844.1"/>
    </source>
</evidence>
<dbReference type="InterPro" id="IPR001845">
    <property type="entry name" value="HTH_ArsR_DNA-bd_dom"/>
</dbReference>
<name>A0A919KCD1_9ACTN</name>
<keyword evidence="3" id="KW-1185">Reference proteome</keyword>
<gene>
    <name evidence="2" type="ORF">Asi03nite_03820</name>
</gene>
<dbReference type="SMART" id="SM00418">
    <property type="entry name" value="HTH_ARSR"/>
    <property type="match status" value="1"/>
</dbReference>
<reference evidence="2" key="1">
    <citation type="submission" date="2021-01" db="EMBL/GenBank/DDBJ databases">
        <title>Whole genome shotgun sequence of Actinoplanes siamensis NBRC 109076.</title>
        <authorList>
            <person name="Komaki H."/>
            <person name="Tamura T."/>
        </authorList>
    </citation>
    <scope>NUCLEOTIDE SEQUENCE</scope>
    <source>
        <strain evidence="2">NBRC 109076</strain>
    </source>
</reference>